<feature type="compositionally biased region" description="Basic and acidic residues" evidence="1">
    <location>
        <begin position="221"/>
        <end position="234"/>
    </location>
</feature>
<comment type="caution">
    <text evidence="3">The sequence shown here is derived from an EMBL/GenBank/DDBJ whole genome shotgun (WGS) entry which is preliminary data.</text>
</comment>
<reference evidence="3 4" key="1">
    <citation type="journal article" date="2014" name="Int. J. Syst. Evol. Microbiol.">
        <title>Complete genome sequence of Corynebacterium casei LMG S-19264T (=DSM 44701T), isolated from a smear-ripened cheese.</title>
        <authorList>
            <consortium name="US DOE Joint Genome Institute (JGI-PGF)"/>
            <person name="Walter F."/>
            <person name="Albersmeier A."/>
            <person name="Kalinowski J."/>
            <person name="Ruckert C."/>
        </authorList>
    </citation>
    <scope>NUCLEOTIDE SEQUENCE [LARGE SCALE GENOMIC DNA]</scope>
    <source>
        <strain evidence="3 4">KCTC 19473</strain>
    </source>
</reference>
<keyword evidence="2" id="KW-0812">Transmembrane</keyword>
<sequence>MVTSTKPTVRRLLGGGVLCAVFGALTVVTAAPVSASPLVWGNSQAWVSDGDAVSGYSTAISHGEAHEEESEAGEVSGPLAEYAEINGSSYALVDDDGAHAVSVVDSAAFRLEVDDLVDLGMIDVPGPEEGGEGDRSGTEDDEPSPLEEQTAPEENDEPAGETEPQAEADGPGTSPSPEPPPRPQDDEEETDEGDGDPQGQKPSEPEGSPEPEEAPEPEETPEVRATESPVRGDTRLMPLEPVADPGAGGTDSVEFTVADVRATVRAEYGGRVRTGFEYGEITAFGEPVDELGRGSEGTTVTDVLEVPGTEGGPGEKIPVSVHFAANESKFEDEDPEWEGTGARSWLTAWVQVGAPEEDHGFVVELADSWALGSTHVSESGPSPAEDEDGEAAVEGNPVSRLPTTGGSLAALVTAACVAVGGGCAATYLARGRTTAMDDRIED</sequence>
<keyword evidence="2" id="KW-1133">Transmembrane helix</keyword>
<feature type="compositionally biased region" description="Acidic residues" evidence="1">
    <location>
        <begin position="139"/>
        <end position="166"/>
    </location>
</feature>
<evidence type="ECO:0000313" key="4">
    <source>
        <dbReference type="Proteomes" id="UP000654947"/>
    </source>
</evidence>
<keyword evidence="2" id="KW-0472">Membrane</keyword>
<evidence type="ECO:0000256" key="2">
    <source>
        <dbReference type="SAM" id="Phobius"/>
    </source>
</evidence>
<organism evidence="3 4">
    <name type="scientific">Nocardiopsis kunsanensis</name>
    <dbReference type="NCBI Taxonomy" id="141693"/>
    <lineage>
        <taxon>Bacteria</taxon>
        <taxon>Bacillati</taxon>
        <taxon>Actinomycetota</taxon>
        <taxon>Actinomycetes</taxon>
        <taxon>Streptosporangiales</taxon>
        <taxon>Nocardiopsidaceae</taxon>
        <taxon>Nocardiopsis</taxon>
    </lineage>
</organism>
<keyword evidence="4" id="KW-1185">Reference proteome</keyword>
<accession>A0A918XFM0</accession>
<gene>
    <name evidence="3" type="ORF">GCM10007147_30580</name>
</gene>
<evidence type="ECO:0000256" key="1">
    <source>
        <dbReference type="SAM" id="MobiDB-lite"/>
    </source>
</evidence>
<feature type="compositionally biased region" description="Low complexity" evidence="1">
    <location>
        <begin position="197"/>
        <end position="206"/>
    </location>
</feature>
<dbReference type="Proteomes" id="UP000654947">
    <property type="component" value="Unassembled WGS sequence"/>
</dbReference>
<feature type="transmembrane region" description="Helical" evidence="2">
    <location>
        <begin position="408"/>
        <end position="429"/>
    </location>
</feature>
<feature type="region of interest" description="Disordered" evidence="1">
    <location>
        <begin position="121"/>
        <end position="252"/>
    </location>
</feature>
<protein>
    <submittedName>
        <fullName evidence="3">Uncharacterized protein</fullName>
    </submittedName>
</protein>
<proteinExistence type="predicted"/>
<feature type="compositionally biased region" description="Acidic residues" evidence="1">
    <location>
        <begin position="185"/>
        <end position="195"/>
    </location>
</feature>
<feature type="region of interest" description="Disordered" evidence="1">
    <location>
        <begin position="373"/>
        <end position="404"/>
    </location>
</feature>
<evidence type="ECO:0000313" key="3">
    <source>
        <dbReference type="EMBL" id="GHD29526.1"/>
    </source>
</evidence>
<dbReference type="AlphaFoldDB" id="A0A918XFM0"/>
<feature type="compositionally biased region" description="Acidic residues" evidence="1">
    <location>
        <begin position="207"/>
        <end position="220"/>
    </location>
</feature>
<dbReference type="EMBL" id="BMXL01000016">
    <property type="protein sequence ID" value="GHD29526.1"/>
    <property type="molecule type" value="Genomic_DNA"/>
</dbReference>
<name>A0A918XFM0_9ACTN</name>